<evidence type="ECO:0000259" key="2">
    <source>
        <dbReference type="Pfam" id="PF07786"/>
    </source>
</evidence>
<dbReference type="Pfam" id="PF07786">
    <property type="entry name" value="HGSNAT_cat"/>
    <property type="match status" value="1"/>
</dbReference>
<evidence type="ECO:0000313" key="3">
    <source>
        <dbReference type="EMBL" id="SEG17618.1"/>
    </source>
</evidence>
<keyword evidence="1" id="KW-1133">Transmembrane helix</keyword>
<feature type="transmembrane region" description="Helical" evidence="1">
    <location>
        <begin position="184"/>
        <end position="205"/>
    </location>
</feature>
<keyword evidence="1" id="KW-0472">Membrane</keyword>
<name>A0A1H5Y106_9HYPH</name>
<organism evidence="3 4">
    <name type="scientific">Bosea lathyri</name>
    <dbReference type="NCBI Taxonomy" id="1036778"/>
    <lineage>
        <taxon>Bacteria</taxon>
        <taxon>Pseudomonadati</taxon>
        <taxon>Pseudomonadota</taxon>
        <taxon>Alphaproteobacteria</taxon>
        <taxon>Hyphomicrobiales</taxon>
        <taxon>Boseaceae</taxon>
        <taxon>Bosea</taxon>
    </lineage>
</organism>
<gene>
    <name evidence="3" type="ORF">SAMN04488115_103480</name>
</gene>
<evidence type="ECO:0000313" key="4">
    <source>
        <dbReference type="Proteomes" id="UP000236743"/>
    </source>
</evidence>
<feature type="transmembrane region" description="Helical" evidence="1">
    <location>
        <begin position="21"/>
        <end position="42"/>
    </location>
</feature>
<feature type="domain" description="Heparan-alpha-glucosaminide N-acetyltransferase catalytic" evidence="2">
    <location>
        <begin position="20"/>
        <end position="242"/>
    </location>
</feature>
<reference evidence="3 4" key="1">
    <citation type="submission" date="2016-10" db="EMBL/GenBank/DDBJ databases">
        <authorList>
            <person name="de Groot N.N."/>
        </authorList>
    </citation>
    <scope>NUCLEOTIDE SEQUENCE [LARGE SCALE GENOMIC DNA]</scope>
    <source>
        <strain evidence="3 4">DSM 26656</strain>
    </source>
</reference>
<keyword evidence="1" id="KW-0812">Transmembrane</keyword>
<dbReference type="Proteomes" id="UP000236743">
    <property type="component" value="Unassembled WGS sequence"/>
</dbReference>
<protein>
    <submittedName>
        <fullName evidence="3">Uncharacterized membrane protein</fullName>
    </submittedName>
</protein>
<evidence type="ECO:0000256" key="1">
    <source>
        <dbReference type="SAM" id="Phobius"/>
    </source>
</evidence>
<feature type="transmembrane region" description="Helical" evidence="1">
    <location>
        <begin position="118"/>
        <end position="138"/>
    </location>
</feature>
<feature type="transmembrane region" description="Helical" evidence="1">
    <location>
        <begin position="62"/>
        <end position="83"/>
    </location>
</feature>
<proteinExistence type="predicted"/>
<feature type="transmembrane region" description="Helical" evidence="1">
    <location>
        <begin position="95"/>
        <end position="112"/>
    </location>
</feature>
<dbReference type="AlphaFoldDB" id="A0A1H5Y106"/>
<accession>A0A1H5Y106</accession>
<feature type="transmembrane region" description="Helical" evidence="1">
    <location>
        <begin position="234"/>
        <end position="257"/>
    </location>
</feature>
<dbReference type="EMBL" id="FNUY01000003">
    <property type="protein sequence ID" value="SEG17618.1"/>
    <property type="molecule type" value="Genomic_DNA"/>
</dbReference>
<sequence>MKTDMNRTASSAITPLSRSRIDLVDLARGLALLAMFVFHFAYDLSYFGLIDVDVPAEPGWRIFARLIAGSFLALVGVSLVLATRNGLNRAAYLKRLAMVAGAAALVTLGTWFAMRPSFIFFGILHHVAVASVLALPFLRLPTIAIAASAALAFALPWLVTHPLLDQPWAVWLGLSRMPLQTADFVPVFPWFGCVLAGMTVARLLLPTLDTARWARWRATARPARLVAWGGRHSLLVYLVHQPLFIGALMLAMQFIVLPAPEEQPFLRSCQRSCAAGSLGANACEQLCACTVDELKRESLWRKVLDNSMNPEETARTTRLAQACYARSSKRP</sequence>
<keyword evidence="4" id="KW-1185">Reference proteome</keyword>
<dbReference type="InterPro" id="IPR012429">
    <property type="entry name" value="HGSNAT_cat"/>
</dbReference>
<feature type="transmembrane region" description="Helical" evidence="1">
    <location>
        <begin position="145"/>
        <end position="164"/>
    </location>
</feature>